<evidence type="ECO:0000256" key="2">
    <source>
        <dbReference type="ARBA" id="ARBA00022490"/>
    </source>
</evidence>
<proteinExistence type="predicted"/>
<keyword evidence="4" id="KW-0408">Iron</keyword>
<comment type="caution">
    <text evidence="6">The sequence shown here is derived from an EMBL/GenBank/DDBJ whole genome shotgun (WGS) entry which is preliminary data.</text>
</comment>
<evidence type="ECO:0000313" key="7">
    <source>
        <dbReference type="Proteomes" id="UP000520814"/>
    </source>
</evidence>
<dbReference type="EMBL" id="JACHGW010000009">
    <property type="protein sequence ID" value="MBB6053850.1"/>
    <property type="molecule type" value="Genomic_DNA"/>
</dbReference>
<feature type="domain" description="Hemerythrin-like" evidence="5">
    <location>
        <begin position="86"/>
        <end position="228"/>
    </location>
</feature>
<dbReference type="AlphaFoldDB" id="A0A7W9WA27"/>
<gene>
    <name evidence="6" type="ORF">HNQ39_005697</name>
</gene>
<keyword evidence="7" id="KW-1185">Reference proteome</keyword>
<evidence type="ECO:0000256" key="1">
    <source>
        <dbReference type="ARBA" id="ARBA00004496"/>
    </source>
</evidence>
<evidence type="ECO:0000259" key="5">
    <source>
        <dbReference type="Pfam" id="PF01814"/>
    </source>
</evidence>
<name>A0A7W9WA27_ARMRO</name>
<evidence type="ECO:0000313" key="6">
    <source>
        <dbReference type="EMBL" id="MBB6053850.1"/>
    </source>
</evidence>
<dbReference type="Pfam" id="PF04405">
    <property type="entry name" value="ScdA_N"/>
    <property type="match status" value="1"/>
</dbReference>
<dbReference type="Gene3D" id="1.20.120.520">
    <property type="entry name" value="nmb1532 protein domain like"/>
    <property type="match status" value="1"/>
</dbReference>
<accession>A0A7W9WA27</accession>
<dbReference type="PANTHER" id="PTHR36438">
    <property type="entry name" value="IRON-SULFUR CLUSTER REPAIR PROTEIN YTFE"/>
    <property type="match status" value="1"/>
</dbReference>
<dbReference type="RefSeq" id="WP_184203938.1">
    <property type="nucleotide sequence ID" value="NZ_JACHGW010000009.1"/>
</dbReference>
<dbReference type="NCBIfam" id="TIGR03652">
    <property type="entry name" value="FeS_repair_RIC"/>
    <property type="match status" value="1"/>
</dbReference>
<keyword evidence="2" id="KW-0963">Cytoplasm</keyword>
<reference evidence="6 7" key="1">
    <citation type="submission" date="2020-08" db="EMBL/GenBank/DDBJ databases">
        <title>Genomic Encyclopedia of Type Strains, Phase IV (KMG-IV): sequencing the most valuable type-strain genomes for metagenomic binning, comparative biology and taxonomic classification.</title>
        <authorList>
            <person name="Goeker M."/>
        </authorList>
    </citation>
    <scope>NUCLEOTIDE SEQUENCE [LARGE SCALE GENOMIC DNA]</scope>
    <source>
        <strain evidence="6 7">DSM 23562</strain>
    </source>
</reference>
<dbReference type="Pfam" id="PF01814">
    <property type="entry name" value="Hemerythrin"/>
    <property type="match status" value="1"/>
</dbReference>
<evidence type="ECO:0000256" key="3">
    <source>
        <dbReference type="ARBA" id="ARBA00022723"/>
    </source>
</evidence>
<sequence length="231" mass="26200">MRFEMILAEKTLGELVAENPSRSRLFEKLGLDYCCGGKRTLGHACEAKQLFLDEVVSQLQSEVDPSTVEENPAELPLPALSDHIEATHHTYLKQELPRISGLLAKVVKAHGRTHPFLIELQQAYEPFRDELEQHMFKEEQVLFPWIRQIDSVPVAEQRPALSGPISVMEAEHESAGEALEAFRYLTDSYQAPEDACGTFRALYDALATLERDMHQHVHLENNVLFPRALAR</sequence>
<dbReference type="Proteomes" id="UP000520814">
    <property type="component" value="Unassembled WGS sequence"/>
</dbReference>
<organism evidence="6 7">
    <name type="scientific">Armatimonas rosea</name>
    <dbReference type="NCBI Taxonomy" id="685828"/>
    <lineage>
        <taxon>Bacteria</taxon>
        <taxon>Bacillati</taxon>
        <taxon>Armatimonadota</taxon>
        <taxon>Armatimonadia</taxon>
        <taxon>Armatimonadales</taxon>
        <taxon>Armatimonadaceae</taxon>
        <taxon>Armatimonas</taxon>
    </lineage>
</organism>
<dbReference type="GO" id="GO:0005737">
    <property type="term" value="C:cytoplasm"/>
    <property type="evidence" value="ECO:0007669"/>
    <property type="project" value="UniProtKB-SubCell"/>
</dbReference>
<evidence type="ECO:0000256" key="4">
    <source>
        <dbReference type="ARBA" id="ARBA00023004"/>
    </source>
</evidence>
<keyword evidence="3" id="KW-0479">Metal-binding</keyword>
<dbReference type="InterPro" id="IPR012312">
    <property type="entry name" value="Hemerythrin-like"/>
</dbReference>
<dbReference type="InterPro" id="IPR019903">
    <property type="entry name" value="RIC_family"/>
</dbReference>
<dbReference type="PANTHER" id="PTHR36438:SF1">
    <property type="entry name" value="IRON-SULFUR CLUSTER REPAIR PROTEIN YTFE"/>
    <property type="match status" value="1"/>
</dbReference>
<protein>
    <submittedName>
        <fullName evidence="6">Regulator of cell morphogenesis and NO signaling</fullName>
    </submittedName>
</protein>
<dbReference type="GO" id="GO:0046872">
    <property type="term" value="F:metal ion binding"/>
    <property type="evidence" value="ECO:0007669"/>
    <property type="project" value="UniProtKB-KW"/>
</dbReference>
<comment type="subcellular location">
    <subcellularLocation>
        <location evidence="1">Cytoplasm</location>
    </subcellularLocation>
</comment>